<keyword evidence="2" id="KW-1185">Reference proteome</keyword>
<accession>A0A420EQN2</accession>
<comment type="caution">
    <text evidence="1">The sequence shown here is derived from an EMBL/GenBank/DDBJ whole genome shotgun (WGS) entry which is preliminary data.</text>
</comment>
<organism evidence="1 2">
    <name type="scientific">Altericroceibacterium spongiae</name>
    <dbReference type="NCBI Taxonomy" id="2320269"/>
    <lineage>
        <taxon>Bacteria</taxon>
        <taxon>Pseudomonadati</taxon>
        <taxon>Pseudomonadota</taxon>
        <taxon>Alphaproteobacteria</taxon>
        <taxon>Sphingomonadales</taxon>
        <taxon>Erythrobacteraceae</taxon>
        <taxon>Altericroceibacterium</taxon>
    </lineage>
</organism>
<gene>
    <name evidence="1" type="ORF">D6851_00245</name>
</gene>
<protein>
    <submittedName>
        <fullName evidence="1">Uncharacterized protein</fullName>
    </submittedName>
</protein>
<reference evidence="1 2" key="1">
    <citation type="submission" date="2018-09" db="EMBL/GenBank/DDBJ databases">
        <title>Altererythrobacter spongiae sp. nov., isolated from a marine sponge.</title>
        <authorList>
            <person name="Zhuang L."/>
            <person name="Luo L."/>
        </authorList>
    </citation>
    <scope>NUCLEOTIDE SEQUENCE [LARGE SCALE GENOMIC DNA]</scope>
    <source>
        <strain evidence="1 2">HN-Y73</strain>
    </source>
</reference>
<evidence type="ECO:0000313" key="1">
    <source>
        <dbReference type="EMBL" id="RKF22987.1"/>
    </source>
</evidence>
<name>A0A420EQN2_9SPHN</name>
<dbReference type="Proteomes" id="UP000284395">
    <property type="component" value="Unassembled WGS sequence"/>
</dbReference>
<sequence>MTMSAALKGPYDLFIKPLSRAFKEVLPAAALSIGAAATAFMPAAGIAQTMQAQPAAANVNVQATPVAFQTIDGSTRSIRVVQAGASEASRDKIAIVVWGGNRELQQQAYNAALDLRDQGIPLAFIVGPSRMPYDNAIMIDIYGKGVPVSDLTVGAQRIAALRPTLSAQGMQAYGRMFPRELAMLSPQ</sequence>
<proteinExistence type="predicted"/>
<dbReference type="EMBL" id="RAPF01000001">
    <property type="protein sequence ID" value="RKF22987.1"/>
    <property type="molecule type" value="Genomic_DNA"/>
</dbReference>
<evidence type="ECO:0000313" key="2">
    <source>
        <dbReference type="Proteomes" id="UP000284395"/>
    </source>
</evidence>
<dbReference type="AlphaFoldDB" id="A0A420EQN2"/>